<feature type="compositionally biased region" description="Polar residues" evidence="2">
    <location>
        <begin position="373"/>
        <end position="385"/>
    </location>
</feature>
<sequence length="576" mass="60040">MSRRPTPTQAAQNQQVIKSLLKLDTNKTCADCKRNKHPRWASWNLGIFICIRCSGIHRGMGTHISRVKSVDLDAWTDEQLQSVVKWGNARANKYWEAKLAPGHVPSEAKIENFIRTKYDSKRWVMDGGMPDPSTLESGDDDVPLAVVQEKAKLERSASQRAPISRNPPPPAQHKQTASVSLFDDDDIVSPPARPSTTDPTPRVQPPQQPQSGPKQHRANDSLLGLDFFGSPQPAPSSRPASISSTPTGSSAMSRPDLKQSILSLYAKPQPAPAQHQRQPSFGDMASPPPPSASSSNMGGLTDAFSGLSFPSTTSPAPKPAEKPSPFANLASYASAKSSPAAPKLSSPNASASGGAGVSLFDSLTSPTVPPQSKPQSHTTSISSGQDFFGGFASPSPQPQQSKPQPPPAASASDDLFGLASPPLATTTAPPPPKPKVSSPQEEMKSAFNLNPSPAPALKPVTSPSASTPAVTANIIPSSIDPWGGGGNAWSNPDPEPAAPAAPSTADMMKVPETITANDISPGGWGVPSPKPAPTVATDEDFGGWESAAPVSSTAASTKPAGGFGGGADDLFSNVWE</sequence>
<dbReference type="PANTHER" id="PTHR45705">
    <property type="entry name" value="FI20236P1"/>
    <property type="match status" value="1"/>
</dbReference>
<dbReference type="SUPFAM" id="SSF57863">
    <property type="entry name" value="ArfGap/RecO-like zinc finger"/>
    <property type="match status" value="1"/>
</dbReference>
<dbReference type="OrthoDB" id="10266696at2759"/>
<dbReference type="InterPro" id="IPR001164">
    <property type="entry name" value="ArfGAP_dom"/>
</dbReference>
<accession>A0A1L9VQ24</accession>
<dbReference type="GeneID" id="34459627"/>
<dbReference type="Gene3D" id="1.10.220.150">
    <property type="entry name" value="Arf GTPase activating protein"/>
    <property type="match status" value="1"/>
</dbReference>
<dbReference type="Proteomes" id="UP000184300">
    <property type="component" value="Unassembled WGS sequence"/>
</dbReference>
<evidence type="ECO:0000256" key="2">
    <source>
        <dbReference type="SAM" id="MobiDB-lite"/>
    </source>
</evidence>
<dbReference type="GO" id="GO:0005096">
    <property type="term" value="F:GTPase activator activity"/>
    <property type="evidence" value="ECO:0007669"/>
    <property type="project" value="InterPro"/>
</dbReference>
<keyword evidence="1" id="KW-0479">Metal-binding</keyword>
<feature type="compositionally biased region" description="Polar residues" evidence="2">
    <location>
        <begin position="461"/>
        <end position="476"/>
    </location>
</feature>
<organism evidence="4 5">
    <name type="scientific">Aspergillus glaucus CBS 516.65</name>
    <dbReference type="NCBI Taxonomy" id="1160497"/>
    <lineage>
        <taxon>Eukaryota</taxon>
        <taxon>Fungi</taxon>
        <taxon>Dikarya</taxon>
        <taxon>Ascomycota</taxon>
        <taxon>Pezizomycotina</taxon>
        <taxon>Eurotiomycetes</taxon>
        <taxon>Eurotiomycetidae</taxon>
        <taxon>Eurotiales</taxon>
        <taxon>Aspergillaceae</taxon>
        <taxon>Aspergillus</taxon>
        <taxon>Aspergillus subgen. Aspergillus</taxon>
    </lineage>
</organism>
<feature type="region of interest" description="Disordered" evidence="2">
    <location>
        <begin position="268"/>
        <end position="576"/>
    </location>
</feature>
<feature type="compositionally biased region" description="Low complexity" evidence="2">
    <location>
        <begin position="392"/>
        <end position="402"/>
    </location>
</feature>
<dbReference type="VEuPathDB" id="FungiDB:ASPGLDRAFT_24183"/>
<dbReference type="STRING" id="1160497.A0A1L9VQ24"/>
<evidence type="ECO:0000313" key="4">
    <source>
        <dbReference type="EMBL" id="OJJ86028.1"/>
    </source>
</evidence>
<evidence type="ECO:0000313" key="5">
    <source>
        <dbReference type="Proteomes" id="UP000184300"/>
    </source>
</evidence>
<dbReference type="InterPro" id="IPR051718">
    <property type="entry name" value="ARF_GTPase-activating"/>
</dbReference>
<feature type="compositionally biased region" description="Low complexity" evidence="2">
    <location>
        <begin position="268"/>
        <end position="279"/>
    </location>
</feature>
<feature type="compositionally biased region" description="Low complexity" evidence="2">
    <location>
        <begin position="323"/>
        <end position="352"/>
    </location>
</feature>
<feature type="compositionally biased region" description="Low complexity" evidence="2">
    <location>
        <begin position="546"/>
        <end position="560"/>
    </location>
</feature>
<dbReference type="FunFam" id="1.10.220.150:FF:000010">
    <property type="entry name" value="Stromal membrane-associated protein"/>
    <property type="match status" value="1"/>
</dbReference>
<dbReference type="InterPro" id="IPR038508">
    <property type="entry name" value="ArfGAP_dom_sf"/>
</dbReference>
<dbReference type="EMBL" id="KV878893">
    <property type="protein sequence ID" value="OJJ86028.1"/>
    <property type="molecule type" value="Genomic_DNA"/>
</dbReference>
<dbReference type="PRINTS" id="PR00405">
    <property type="entry name" value="REVINTRACTNG"/>
</dbReference>
<name>A0A1L9VQ24_ASPGL</name>
<feature type="compositionally biased region" description="Low complexity" evidence="2">
    <location>
        <begin position="418"/>
        <end position="427"/>
    </location>
</feature>
<dbReference type="RefSeq" id="XP_022402722.1">
    <property type="nucleotide sequence ID" value="XM_022543366.1"/>
</dbReference>
<dbReference type="Pfam" id="PF01412">
    <property type="entry name" value="ArfGap"/>
    <property type="match status" value="1"/>
</dbReference>
<proteinExistence type="predicted"/>
<dbReference type="InterPro" id="IPR037278">
    <property type="entry name" value="ARFGAP/RecO"/>
</dbReference>
<feature type="compositionally biased region" description="Low complexity" evidence="2">
    <location>
        <begin position="235"/>
        <end position="247"/>
    </location>
</feature>
<dbReference type="PANTHER" id="PTHR45705:SF1">
    <property type="entry name" value="FI20236P1"/>
    <property type="match status" value="1"/>
</dbReference>
<dbReference type="CDD" id="cd08839">
    <property type="entry name" value="ArfGap_SMAP"/>
    <property type="match status" value="1"/>
</dbReference>
<gene>
    <name evidence="4" type="ORF">ASPGLDRAFT_24183</name>
</gene>
<keyword evidence="5" id="KW-1185">Reference proteome</keyword>
<evidence type="ECO:0000259" key="3">
    <source>
        <dbReference type="PROSITE" id="PS50115"/>
    </source>
</evidence>
<dbReference type="SMART" id="SM00105">
    <property type="entry name" value="ArfGap"/>
    <property type="match status" value="1"/>
</dbReference>
<dbReference type="GO" id="GO:0005737">
    <property type="term" value="C:cytoplasm"/>
    <property type="evidence" value="ECO:0007669"/>
    <property type="project" value="TreeGrafter"/>
</dbReference>
<dbReference type="GO" id="GO:0008270">
    <property type="term" value="F:zinc ion binding"/>
    <property type="evidence" value="ECO:0007669"/>
    <property type="project" value="UniProtKB-KW"/>
</dbReference>
<feature type="domain" description="Arf-GAP" evidence="3">
    <location>
        <begin position="14"/>
        <end position="131"/>
    </location>
</feature>
<feature type="region of interest" description="Disordered" evidence="2">
    <location>
        <begin position="152"/>
        <end position="254"/>
    </location>
</feature>
<dbReference type="PROSITE" id="PS50115">
    <property type="entry name" value="ARFGAP"/>
    <property type="match status" value="1"/>
</dbReference>
<dbReference type="AlphaFoldDB" id="A0A1L9VQ24"/>
<evidence type="ECO:0000256" key="1">
    <source>
        <dbReference type="PROSITE-ProRule" id="PRU00288"/>
    </source>
</evidence>
<keyword evidence="1" id="KW-0863">Zinc-finger</keyword>
<reference evidence="5" key="1">
    <citation type="journal article" date="2017" name="Genome Biol.">
        <title>Comparative genomics reveals high biological diversity and specific adaptations in the industrially and medically important fungal genus Aspergillus.</title>
        <authorList>
            <person name="de Vries R.P."/>
            <person name="Riley R."/>
            <person name="Wiebenga A."/>
            <person name="Aguilar-Osorio G."/>
            <person name="Amillis S."/>
            <person name="Uchima C.A."/>
            <person name="Anderluh G."/>
            <person name="Asadollahi M."/>
            <person name="Askin M."/>
            <person name="Barry K."/>
            <person name="Battaglia E."/>
            <person name="Bayram O."/>
            <person name="Benocci T."/>
            <person name="Braus-Stromeyer S.A."/>
            <person name="Caldana C."/>
            <person name="Canovas D."/>
            <person name="Cerqueira G.C."/>
            <person name="Chen F."/>
            <person name="Chen W."/>
            <person name="Choi C."/>
            <person name="Clum A."/>
            <person name="Dos Santos R.A."/>
            <person name="Damasio A.R."/>
            <person name="Diallinas G."/>
            <person name="Emri T."/>
            <person name="Fekete E."/>
            <person name="Flipphi M."/>
            <person name="Freyberg S."/>
            <person name="Gallo A."/>
            <person name="Gournas C."/>
            <person name="Habgood R."/>
            <person name="Hainaut M."/>
            <person name="Harispe M.L."/>
            <person name="Henrissat B."/>
            <person name="Hilden K.S."/>
            <person name="Hope R."/>
            <person name="Hossain A."/>
            <person name="Karabika E."/>
            <person name="Karaffa L."/>
            <person name="Karanyi Z."/>
            <person name="Krasevec N."/>
            <person name="Kuo A."/>
            <person name="Kusch H."/>
            <person name="LaButti K."/>
            <person name="Lagendijk E.L."/>
            <person name="Lapidus A."/>
            <person name="Levasseur A."/>
            <person name="Lindquist E."/>
            <person name="Lipzen A."/>
            <person name="Logrieco A.F."/>
            <person name="MacCabe A."/>
            <person name="Maekelae M.R."/>
            <person name="Malavazi I."/>
            <person name="Melin P."/>
            <person name="Meyer V."/>
            <person name="Mielnichuk N."/>
            <person name="Miskei M."/>
            <person name="Molnar A.P."/>
            <person name="Mule G."/>
            <person name="Ngan C.Y."/>
            <person name="Orejas M."/>
            <person name="Orosz E."/>
            <person name="Ouedraogo J.P."/>
            <person name="Overkamp K.M."/>
            <person name="Park H.-S."/>
            <person name="Perrone G."/>
            <person name="Piumi F."/>
            <person name="Punt P.J."/>
            <person name="Ram A.F."/>
            <person name="Ramon A."/>
            <person name="Rauscher S."/>
            <person name="Record E."/>
            <person name="Riano-Pachon D.M."/>
            <person name="Robert V."/>
            <person name="Roehrig J."/>
            <person name="Ruller R."/>
            <person name="Salamov A."/>
            <person name="Salih N.S."/>
            <person name="Samson R.A."/>
            <person name="Sandor E."/>
            <person name="Sanguinetti M."/>
            <person name="Schuetze T."/>
            <person name="Sepcic K."/>
            <person name="Shelest E."/>
            <person name="Sherlock G."/>
            <person name="Sophianopoulou V."/>
            <person name="Squina F.M."/>
            <person name="Sun H."/>
            <person name="Susca A."/>
            <person name="Todd R.B."/>
            <person name="Tsang A."/>
            <person name="Unkles S.E."/>
            <person name="van de Wiele N."/>
            <person name="van Rossen-Uffink D."/>
            <person name="Oliveira J.V."/>
            <person name="Vesth T.C."/>
            <person name="Visser J."/>
            <person name="Yu J.-H."/>
            <person name="Zhou M."/>
            <person name="Andersen M.R."/>
            <person name="Archer D.B."/>
            <person name="Baker S.E."/>
            <person name="Benoit I."/>
            <person name="Brakhage A.A."/>
            <person name="Braus G.H."/>
            <person name="Fischer R."/>
            <person name="Frisvad J.C."/>
            <person name="Goldman G.H."/>
            <person name="Houbraken J."/>
            <person name="Oakley B."/>
            <person name="Pocsi I."/>
            <person name="Scazzocchio C."/>
            <person name="Seiboth B."/>
            <person name="vanKuyk P.A."/>
            <person name="Wortman J."/>
            <person name="Dyer P.S."/>
            <person name="Grigoriev I.V."/>
        </authorList>
    </citation>
    <scope>NUCLEOTIDE SEQUENCE [LARGE SCALE GENOMIC DNA]</scope>
    <source>
        <strain evidence="5">CBS 516.65</strain>
    </source>
</reference>
<protein>
    <recommendedName>
        <fullName evidence="3">Arf-GAP domain-containing protein</fullName>
    </recommendedName>
</protein>
<keyword evidence="1" id="KW-0862">Zinc</keyword>
<dbReference type="InterPro" id="IPR044732">
    <property type="entry name" value="ArfGAP_SMAP1-like"/>
</dbReference>